<organism evidence="1 2">
    <name type="scientific">Parasponia andersonii</name>
    <name type="common">Sponia andersonii</name>
    <dbReference type="NCBI Taxonomy" id="3476"/>
    <lineage>
        <taxon>Eukaryota</taxon>
        <taxon>Viridiplantae</taxon>
        <taxon>Streptophyta</taxon>
        <taxon>Embryophyta</taxon>
        <taxon>Tracheophyta</taxon>
        <taxon>Spermatophyta</taxon>
        <taxon>Magnoliopsida</taxon>
        <taxon>eudicotyledons</taxon>
        <taxon>Gunneridae</taxon>
        <taxon>Pentapetalae</taxon>
        <taxon>rosids</taxon>
        <taxon>fabids</taxon>
        <taxon>Rosales</taxon>
        <taxon>Cannabaceae</taxon>
        <taxon>Parasponia</taxon>
    </lineage>
</organism>
<proteinExistence type="predicted"/>
<name>A0A2P5AF26_PARAD</name>
<evidence type="ECO:0000313" key="1">
    <source>
        <dbReference type="EMBL" id="PON35122.1"/>
    </source>
</evidence>
<dbReference type="EMBL" id="JXTB01000626">
    <property type="protein sequence ID" value="PON35122.1"/>
    <property type="molecule type" value="Genomic_DNA"/>
</dbReference>
<protein>
    <submittedName>
        <fullName evidence="1">Uncharacterized protein</fullName>
    </submittedName>
</protein>
<keyword evidence="2" id="KW-1185">Reference proteome</keyword>
<comment type="caution">
    <text evidence="1">The sequence shown here is derived from an EMBL/GenBank/DDBJ whole genome shotgun (WGS) entry which is preliminary data.</text>
</comment>
<sequence>MSRPGTNLELSSLLLHVSDAMPCYCHCCYLYYMLRSFAFIPLLRLGSIYMALRVHRIRVAIVPCDGSLLPQVATHKLK</sequence>
<reference evidence="2" key="1">
    <citation type="submission" date="2016-06" db="EMBL/GenBank/DDBJ databases">
        <title>Parallel loss of symbiosis genes in relatives of nitrogen-fixing non-legume Parasponia.</title>
        <authorList>
            <person name="Van Velzen R."/>
            <person name="Holmer R."/>
            <person name="Bu F."/>
            <person name="Rutten L."/>
            <person name="Van Zeijl A."/>
            <person name="Liu W."/>
            <person name="Santuari L."/>
            <person name="Cao Q."/>
            <person name="Sharma T."/>
            <person name="Shen D."/>
            <person name="Roswanjaya Y."/>
            <person name="Wardhani T."/>
            <person name="Kalhor M.S."/>
            <person name="Jansen J."/>
            <person name="Van den Hoogen J."/>
            <person name="Gungor B."/>
            <person name="Hartog M."/>
            <person name="Hontelez J."/>
            <person name="Verver J."/>
            <person name="Yang W.-C."/>
            <person name="Schijlen E."/>
            <person name="Repin R."/>
            <person name="Schilthuizen M."/>
            <person name="Schranz E."/>
            <person name="Heidstra R."/>
            <person name="Miyata K."/>
            <person name="Fedorova E."/>
            <person name="Kohlen W."/>
            <person name="Bisseling T."/>
            <person name="Smit S."/>
            <person name="Geurts R."/>
        </authorList>
    </citation>
    <scope>NUCLEOTIDE SEQUENCE [LARGE SCALE GENOMIC DNA]</scope>
    <source>
        <strain evidence="2">cv. WU1-14</strain>
    </source>
</reference>
<dbReference type="Proteomes" id="UP000237105">
    <property type="component" value="Unassembled WGS sequence"/>
</dbReference>
<evidence type="ECO:0000313" key="2">
    <source>
        <dbReference type="Proteomes" id="UP000237105"/>
    </source>
</evidence>
<accession>A0A2P5AF26</accession>
<gene>
    <name evidence="1" type="ORF">PanWU01x14_338670</name>
</gene>
<dbReference type="AlphaFoldDB" id="A0A2P5AF26"/>